<protein>
    <submittedName>
        <fullName evidence="3">Heavy metal translocating P-type ATPase</fullName>
    </submittedName>
</protein>
<dbReference type="GO" id="GO:0046872">
    <property type="term" value="F:metal ion binding"/>
    <property type="evidence" value="ECO:0007669"/>
    <property type="project" value="UniProtKB-KW"/>
</dbReference>
<evidence type="ECO:0000256" key="2">
    <source>
        <dbReference type="SAM" id="Phobius"/>
    </source>
</evidence>
<keyword evidence="2" id="KW-0812">Transmembrane</keyword>
<reference evidence="3" key="1">
    <citation type="submission" date="2021-04" db="EMBL/GenBank/DDBJ databases">
        <title>novel species isolated from subtropical streams in China.</title>
        <authorList>
            <person name="Lu H."/>
        </authorList>
    </citation>
    <scope>NUCLEOTIDE SEQUENCE</scope>
    <source>
        <strain evidence="3">LFS511W</strain>
    </source>
</reference>
<dbReference type="PANTHER" id="PTHR46594">
    <property type="entry name" value="P-TYPE CATION-TRANSPORTING ATPASE"/>
    <property type="match status" value="1"/>
</dbReference>
<dbReference type="InterPro" id="IPR036412">
    <property type="entry name" value="HAD-like_sf"/>
</dbReference>
<sequence>MNDGPVLSIADVSIAMGQGAAISQTRSDLLLMSNRLSDLMFGLGVAEKAFRLIRENLMWAIVYNLIAIPAAVAGWLEPWHAALGMSLSSLLVVLNALRLYLLPRPAFPLTVE</sequence>
<dbReference type="AlphaFoldDB" id="A0A941DP65"/>
<evidence type="ECO:0000313" key="3">
    <source>
        <dbReference type="EMBL" id="MBR7784413.1"/>
    </source>
</evidence>
<dbReference type="Gene3D" id="3.40.50.1000">
    <property type="entry name" value="HAD superfamily/HAD-like"/>
    <property type="match status" value="1"/>
</dbReference>
<proteinExistence type="predicted"/>
<dbReference type="SUPFAM" id="SSF56784">
    <property type="entry name" value="HAD-like"/>
    <property type="match status" value="1"/>
</dbReference>
<organism evidence="3 4">
    <name type="scientific">Undibacterium luofuense</name>
    <dbReference type="NCBI Taxonomy" id="2828733"/>
    <lineage>
        <taxon>Bacteria</taxon>
        <taxon>Pseudomonadati</taxon>
        <taxon>Pseudomonadota</taxon>
        <taxon>Betaproteobacteria</taxon>
        <taxon>Burkholderiales</taxon>
        <taxon>Oxalobacteraceae</taxon>
        <taxon>Undibacterium</taxon>
    </lineage>
</organism>
<feature type="non-terminal residue" evidence="3">
    <location>
        <position position="1"/>
    </location>
</feature>
<feature type="transmembrane region" description="Helical" evidence="2">
    <location>
        <begin position="57"/>
        <end position="76"/>
    </location>
</feature>
<dbReference type="Proteomes" id="UP000680067">
    <property type="component" value="Unassembled WGS sequence"/>
</dbReference>
<keyword evidence="2" id="KW-1133">Transmembrane helix</keyword>
<feature type="transmembrane region" description="Helical" evidence="2">
    <location>
        <begin position="82"/>
        <end position="101"/>
    </location>
</feature>
<evidence type="ECO:0000313" key="4">
    <source>
        <dbReference type="Proteomes" id="UP000680067"/>
    </source>
</evidence>
<keyword evidence="2" id="KW-0472">Membrane</keyword>
<accession>A0A941DP65</accession>
<evidence type="ECO:0000256" key="1">
    <source>
        <dbReference type="ARBA" id="ARBA00022723"/>
    </source>
</evidence>
<dbReference type="EMBL" id="JAGSPN010000188">
    <property type="protein sequence ID" value="MBR7784413.1"/>
    <property type="molecule type" value="Genomic_DNA"/>
</dbReference>
<comment type="caution">
    <text evidence="3">The sequence shown here is derived from an EMBL/GenBank/DDBJ whole genome shotgun (WGS) entry which is preliminary data.</text>
</comment>
<keyword evidence="4" id="KW-1185">Reference proteome</keyword>
<gene>
    <name evidence="3" type="ORF">KDM89_19965</name>
</gene>
<keyword evidence="1" id="KW-0479">Metal-binding</keyword>
<dbReference type="PANTHER" id="PTHR46594:SF4">
    <property type="entry name" value="P-TYPE CATION-TRANSPORTING ATPASE"/>
    <property type="match status" value="1"/>
</dbReference>
<dbReference type="InterPro" id="IPR023214">
    <property type="entry name" value="HAD_sf"/>
</dbReference>
<name>A0A941DP65_9BURK</name>